<reference evidence="2" key="2">
    <citation type="submission" date="2023-06" db="EMBL/GenBank/DDBJ databases">
        <authorList>
            <person name="Swenson N.G."/>
            <person name="Wegrzyn J.L."/>
            <person name="Mcevoy S.L."/>
        </authorList>
    </citation>
    <scope>NUCLEOTIDE SEQUENCE</scope>
    <source>
        <strain evidence="2">NS2018</strain>
        <tissue evidence="2">Leaf</tissue>
    </source>
</reference>
<comment type="caution">
    <text evidence="2">The sequence shown here is derived from an EMBL/GenBank/DDBJ whole genome shotgun (WGS) entry which is preliminary data.</text>
</comment>
<dbReference type="Proteomes" id="UP001168877">
    <property type="component" value="Unassembled WGS sequence"/>
</dbReference>
<sequence length="293" mass="33316">MASWSTTLKQVQEHGFTLKHLQDFHDIDRELYHRLILQLGIDPFCSKKIVAFWVILERIFRFRDFVKNTKKLDSKLLMELVREAVKCLTFLYRRTIGPVNSGVGVLPSTCIFVGIDSLSLDLYICLNRVKLVKKIEEFMNDLGITIFEDIDGEFIIQTKESKKETTMTQASSTSIDRTLFVTFSKGHPVTREQLSDFFDRKYGENCVEAIYMGQQGLYARVVVQSTSYVTLILGKKELAQFSVDGKDIRVRRFVLKNVEQQQSQTASSSSPTSSSSSSSLNQDSRPPSPSPSP</sequence>
<reference evidence="2" key="1">
    <citation type="journal article" date="2022" name="Plant J.">
        <title>Strategies of tolerance reflected in two North American maple genomes.</title>
        <authorList>
            <person name="McEvoy S.L."/>
            <person name="Sezen U.U."/>
            <person name="Trouern-Trend A."/>
            <person name="McMahon S.M."/>
            <person name="Schaberg P.G."/>
            <person name="Yang J."/>
            <person name="Wegrzyn J.L."/>
            <person name="Swenson N.G."/>
        </authorList>
    </citation>
    <scope>NUCLEOTIDE SEQUENCE</scope>
    <source>
        <strain evidence="2">NS2018</strain>
    </source>
</reference>
<accession>A0AA39W0Q3</accession>
<dbReference type="AlphaFoldDB" id="A0AA39W0Q3"/>
<protein>
    <recommendedName>
        <fullName evidence="4">RRM domain-containing protein</fullName>
    </recommendedName>
</protein>
<evidence type="ECO:0008006" key="4">
    <source>
        <dbReference type="Google" id="ProtNLM"/>
    </source>
</evidence>
<feature type="region of interest" description="Disordered" evidence="1">
    <location>
        <begin position="259"/>
        <end position="293"/>
    </location>
</feature>
<dbReference type="PANTHER" id="PTHR33527">
    <property type="entry name" value="OS07G0274300 PROTEIN"/>
    <property type="match status" value="1"/>
</dbReference>
<dbReference type="PANTHER" id="PTHR33527:SF16">
    <property type="entry name" value="RRM DOMAIN-CONTAINING PROTEIN"/>
    <property type="match status" value="1"/>
</dbReference>
<name>A0AA39W0Q3_ACESA</name>
<dbReference type="EMBL" id="JAUESC010000002">
    <property type="protein sequence ID" value="KAK0605604.1"/>
    <property type="molecule type" value="Genomic_DNA"/>
</dbReference>
<evidence type="ECO:0000313" key="2">
    <source>
        <dbReference type="EMBL" id="KAK0605604.1"/>
    </source>
</evidence>
<gene>
    <name evidence="2" type="ORF">LWI29_028634</name>
</gene>
<evidence type="ECO:0000313" key="3">
    <source>
        <dbReference type="Proteomes" id="UP001168877"/>
    </source>
</evidence>
<feature type="compositionally biased region" description="Low complexity" evidence="1">
    <location>
        <begin position="260"/>
        <end position="285"/>
    </location>
</feature>
<evidence type="ECO:0000256" key="1">
    <source>
        <dbReference type="SAM" id="MobiDB-lite"/>
    </source>
</evidence>
<organism evidence="2 3">
    <name type="scientific">Acer saccharum</name>
    <name type="common">Sugar maple</name>
    <dbReference type="NCBI Taxonomy" id="4024"/>
    <lineage>
        <taxon>Eukaryota</taxon>
        <taxon>Viridiplantae</taxon>
        <taxon>Streptophyta</taxon>
        <taxon>Embryophyta</taxon>
        <taxon>Tracheophyta</taxon>
        <taxon>Spermatophyta</taxon>
        <taxon>Magnoliopsida</taxon>
        <taxon>eudicotyledons</taxon>
        <taxon>Gunneridae</taxon>
        <taxon>Pentapetalae</taxon>
        <taxon>rosids</taxon>
        <taxon>malvids</taxon>
        <taxon>Sapindales</taxon>
        <taxon>Sapindaceae</taxon>
        <taxon>Hippocastanoideae</taxon>
        <taxon>Acereae</taxon>
        <taxon>Acer</taxon>
    </lineage>
</organism>
<keyword evidence="3" id="KW-1185">Reference proteome</keyword>
<proteinExistence type="predicted"/>